<reference evidence="1" key="1">
    <citation type="submission" date="2019-08" db="EMBL/GenBank/DDBJ databases">
        <authorList>
            <person name="Kucharzyk K."/>
            <person name="Murdoch R.W."/>
            <person name="Higgins S."/>
            <person name="Loffler F."/>
        </authorList>
    </citation>
    <scope>NUCLEOTIDE SEQUENCE</scope>
</reference>
<accession>A0A645AIT6</accession>
<name>A0A645AIT6_9ZZZZ</name>
<proteinExistence type="predicted"/>
<protein>
    <submittedName>
        <fullName evidence="1">Uncharacterized protein</fullName>
    </submittedName>
</protein>
<gene>
    <name evidence="1" type="ORF">SDC9_98957</name>
</gene>
<dbReference type="AlphaFoldDB" id="A0A645AIT6"/>
<sequence length="111" mass="12391">MRTPAGKECPYFYGDYYRGRHHEECRLLEAESGPAKWTPDLCVSCPVPAIKLANACPNIILTPTVKKPFIFGHRQVKVAAFCTKSQQDVKEPKIGCGICHPLSEIFGELNK</sequence>
<evidence type="ECO:0000313" key="1">
    <source>
        <dbReference type="EMBL" id="MPM52201.1"/>
    </source>
</evidence>
<comment type="caution">
    <text evidence="1">The sequence shown here is derived from an EMBL/GenBank/DDBJ whole genome shotgun (WGS) entry which is preliminary data.</text>
</comment>
<dbReference type="EMBL" id="VSSQ01013752">
    <property type="protein sequence ID" value="MPM52201.1"/>
    <property type="molecule type" value="Genomic_DNA"/>
</dbReference>
<organism evidence="1">
    <name type="scientific">bioreactor metagenome</name>
    <dbReference type="NCBI Taxonomy" id="1076179"/>
    <lineage>
        <taxon>unclassified sequences</taxon>
        <taxon>metagenomes</taxon>
        <taxon>ecological metagenomes</taxon>
    </lineage>
</organism>